<evidence type="ECO:0000259" key="1">
    <source>
        <dbReference type="Pfam" id="PF01636"/>
    </source>
</evidence>
<sequence length="320" mass="35238">MKPSRIRWDQLPDSVHHRVTEILGSPVSVDNVQTHGTTPGTASRVVTADGSHAFVKVGHPSINDDTPNLNRREATLLSLLPAAAPAPHLLGRIDVDGWVGMVTSDVEGPHPNLPWSDDDIDATLESLSRLAEVTAGFHEPWESFEARLQNTPSVWEQFMTDTPADLDPWLIERLPDLAGRVERLAHHCHGETVVHGAIRSDNVLLRADGAVLVDWSHAVIGPAWVDAAGLIIDIIHTDPIDAPRWNRADNLVKRVAAEFSPSTHGEPAVEPIVDLLVAVLGLSERECRKPDPAGMPQFREFQRERASRLRAWLWASEHLA</sequence>
<comment type="caution">
    <text evidence="2">The sequence shown here is derived from an EMBL/GenBank/DDBJ whole genome shotgun (WGS) entry which is preliminary data.</text>
</comment>
<reference evidence="2 3" key="1">
    <citation type="submission" date="2019-08" db="EMBL/GenBank/DDBJ databases">
        <title>In-depth cultivation of the pig gut microbiome towards novel bacterial diversity and tailored functional studies.</title>
        <authorList>
            <person name="Wylensek D."/>
            <person name="Hitch T.C.A."/>
            <person name="Clavel T."/>
        </authorList>
    </citation>
    <scope>NUCLEOTIDE SEQUENCE [LARGE SCALE GENOMIC DNA]</scope>
    <source>
        <strain evidence="2 3">WCA-380-WT-3A</strain>
    </source>
</reference>
<organism evidence="2 3">
    <name type="scientific">Cutibacterium porci</name>
    <dbReference type="NCBI Taxonomy" id="2605781"/>
    <lineage>
        <taxon>Bacteria</taxon>
        <taxon>Bacillati</taxon>
        <taxon>Actinomycetota</taxon>
        <taxon>Actinomycetes</taxon>
        <taxon>Propionibacteriales</taxon>
        <taxon>Propionibacteriaceae</taxon>
        <taxon>Cutibacterium</taxon>
    </lineage>
</organism>
<dbReference type="Pfam" id="PF01636">
    <property type="entry name" value="APH"/>
    <property type="match status" value="1"/>
</dbReference>
<dbReference type="InterPro" id="IPR002575">
    <property type="entry name" value="Aminoglycoside_PTrfase"/>
</dbReference>
<dbReference type="GO" id="GO:0016740">
    <property type="term" value="F:transferase activity"/>
    <property type="evidence" value="ECO:0007669"/>
    <property type="project" value="UniProtKB-KW"/>
</dbReference>
<evidence type="ECO:0000313" key="2">
    <source>
        <dbReference type="EMBL" id="MSS44865.1"/>
    </source>
</evidence>
<dbReference type="AlphaFoldDB" id="A0A7K0J4K5"/>
<accession>A0A7K0J4K5</accession>
<dbReference type="EMBL" id="VUMG01000001">
    <property type="protein sequence ID" value="MSS44865.1"/>
    <property type="molecule type" value="Genomic_DNA"/>
</dbReference>
<dbReference type="Gene3D" id="3.90.1200.10">
    <property type="match status" value="1"/>
</dbReference>
<gene>
    <name evidence="2" type="ORF">FYJ43_02085</name>
</gene>
<protein>
    <submittedName>
        <fullName evidence="2">Aminoglycoside phosphotransferase family protein</fullName>
    </submittedName>
</protein>
<dbReference type="Proteomes" id="UP000466104">
    <property type="component" value="Unassembled WGS sequence"/>
</dbReference>
<dbReference type="InterPro" id="IPR011009">
    <property type="entry name" value="Kinase-like_dom_sf"/>
</dbReference>
<name>A0A7K0J4K5_9ACTN</name>
<keyword evidence="2" id="KW-0808">Transferase</keyword>
<proteinExistence type="predicted"/>
<feature type="domain" description="Aminoglycoside phosphotransferase" evidence="1">
    <location>
        <begin position="44"/>
        <end position="234"/>
    </location>
</feature>
<evidence type="ECO:0000313" key="3">
    <source>
        <dbReference type="Proteomes" id="UP000466104"/>
    </source>
</evidence>
<keyword evidence="3" id="KW-1185">Reference proteome</keyword>
<dbReference type="RefSeq" id="WP_154561495.1">
    <property type="nucleotide sequence ID" value="NZ_VUMG01000001.1"/>
</dbReference>
<dbReference type="SUPFAM" id="SSF56112">
    <property type="entry name" value="Protein kinase-like (PK-like)"/>
    <property type="match status" value="1"/>
</dbReference>